<dbReference type="PANTHER" id="PTHR43520">
    <property type="entry name" value="ATP7, ISOFORM B"/>
    <property type="match status" value="1"/>
</dbReference>
<comment type="similarity">
    <text evidence="2 17">Belongs to the cation transport ATPase (P-type) (TC 3.A.3) family. Type IB subfamily.</text>
</comment>
<feature type="domain" description="HMA" evidence="18">
    <location>
        <begin position="232"/>
        <end position="298"/>
    </location>
</feature>
<evidence type="ECO:0000256" key="7">
    <source>
        <dbReference type="ARBA" id="ARBA00022737"/>
    </source>
</evidence>
<dbReference type="Pfam" id="PF00403">
    <property type="entry name" value="HMA"/>
    <property type="match status" value="4"/>
</dbReference>
<dbReference type="GO" id="GO:0005802">
    <property type="term" value="C:trans-Golgi network"/>
    <property type="evidence" value="ECO:0007669"/>
    <property type="project" value="TreeGrafter"/>
</dbReference>
<dbReference type="InterPro" id="IPR023298">
    <property type="entry name" value="ATPase_P-typ_TM_dom_sf"/>
</dbReference>
<evidence type="ECO:0000256" key="8">
    <source>
        <dbReference type="ARBA" id="ARBA00022741"/>
    </source>
</evidence>
<dbReference type="SUPFAM" id="SSF81653">
    <property type="entry name" value="Calcium ATPase, transduction domain A"/>
    <property type="match status" value="1"/>
</dbReference>
<dbReference type="SUPFAM" id="SSF81660">
    <property type="entry name" value="Metal cation-transporting ATPase, ATP-binding domain N"/>
    <property type="match status" value="1"/>
</dbReference>
<dbReference type="InterPro" id="IPR001757">
    <property type="entry name" value="P_typ_ATPase"/>
</dbReference>
<evidence type="ECO:0000313" key="19">
    <source>
        <dbReference type="EMBL" id="KAF3428849.1"/>
    </source>
</evidence>
<feature type="domain" description="HMA" evidence="18">
    <location>
        <begin position="142"/>
        <end position="208"/>
    </location>
</feature>
<dbReference type="InterPro" id="IPR023299">
    <property type="entry name" value="ATPase_P-typ_cyto_dom_N"/>
</dbReference>
<evidence type="ECO:0000256" key="11">
    <source>
        <dbReference type="ARBA" id="ARBA00022842"/>
    </source>
</evidence>
<evidence type="ECO:0000256" key="14">
    <source>
        <dbReference type="ARBA" id="ARBA00023008"/>
    </source>
</evidence>
<sequence length="1392" mass="151950">MTAIYTAHTVPYTVLQIYTAHTVPYTVLQIYTAHTVPYTALQIYTAHTVPYTVLQIYTVHTVPYTVLQVYTAHTVPYTVLQIYTAYTVPYTVLQIYTAHTVRYTVLQIYTEDEDEVVYDGRTQLLHVPPPQEIEHSTNAASTTMRVNIEGMRCQSCVKNIEGTIGSRPDVLSVKVNLQEKLGYIEYKAGEVTPGELIEAIEDMGFTASLRSADESGSVERHRDGRSLQSAVSTCTIHIDGMTCMSCVKTITETLSEKTGIKQANVSLENKEATVSYSDKELTAEQISGFVEEMGFSSFVKEVNGKVPDGKTPTNNASAQLSAELSLPMNGGGDVKGPRDQKAKCLLHITGMTCASCVVAIEKHCKKLYGVNGILVALMAAKAEVTFNPEKIRAVDIASSISELGFPTTLIEEPGTGEGEIELKITGMTCASCVNKIESTVKKLPGVHLAAVALATQRGKFKYDVEKIGIRDIIDCINKLGFTAVLFSNKDKENRDYLDQREEINKWRTAFLVSLIFGIPCMLAMTYFMVIMSFGEKTHEDMCCVVPGLSWENLILFIFSTPVQVILSMLLCIKLKTLTENWSLTKWYLQFFGGWHFYVQAYKALKHGTTNMDVLISMTTTISYLYSVAVLTAAMIMEAHVSPQTFFDTPPMLLVFISLGRWLEHVAKGKTSEALSKLLSLKATDAVLITLGPNNEILSERLISIDLVQRGDILKVVQGAKVPVDGRVLSGNSTCDESLITGESMPVPKKKGSIVIGGSINQNGPLLITATHTGEHTTLAQIVRLVEEAQTNKAPIQHLADKIAGYFIPLVIAVSIVTLLVWIIVGYVNINSLPISHNDQINKHGMNREEIIFQYAFRSALCVLAIACPCALGLATPTAVMVGTGVGALNGILIKGAEPLENAHKVKCIVFDKTGTITHGVPMVTKINLFVNETVCSLAKFLVIICTAETNSEHPIASAIVRYVKETIGSEATGQCVNFQAVAGCGLKCKVLHISTTLAEALKSEKILNYVNEVKGLPSSGTHVLNSVSIDITPVANTGQERQNLELLLSPDSHGDQTSPDDVYEICIGNREWMRRNAINIPQEVEAKMTAEEDLGNTAVLAAVNNVLVAMISVADTVKPEAHLAIYTLKKMGLEVILLTGDNRKTAVSIARQVGITRVFAEVLPSHKVAKIQRLQDQGLRVAMVGDGVNDSPALAQSDVGIAISSGTDVAVEAADVVLMRNDLLDVIACLDLSRKTVLRIRLNFLFASIYNLLGIPIAAGIFSSFGFFLQPWMSSAAMALSSASVVGSSLLLKLYRKPTKATLETPEYLSAMHARSTATMIDLDTISLHRGLDDSVIPIMHRSTSTLSRLFRRSKDDVEGRLLSEDIDEIDLVTDFSDYRKNIKDHTNITPL</sequence>
<dbReference type="CDD" id="cd00371">
    <property type="entry name" value="HMA"/>
    <property type="match status" value="4"/>
</dbReference>
<dbReference type="GO" id="GO:0043682">
    <property type="term" value="F:P-type divalent copper transporter activity"/>
    <property type="evidence" value="ECO:0007669"/>
    <property type="project" value="TreeGrafter"/>
</dbReference>
<feature type="transmembrane region" description="Helical" evidence="17">
    <location>
        <begin position="802"/>
        <end position="824"/>
    </location>
</feature>
<feature type="transmembrane region" description="Helical" evidence="17">
    <location>
        <begin position="509"/>
        <end position="533"/>
    </location>
</feature>
<evidence type="ECO:0000256" key="4">
    <source>
        <dbReference type="ARBA" id="ARBA00022448"/>
    </source>
</evidence>
<dbReference type="GO" id="GO:0015677">
    <property type="term" value="P:copper ion import"/>
    <property type="evidence" value="ECO:0007669"/>
    <property type="project" value="TreeGrafter"/>
</dbReference>
<feature type="domain" description="HMA" evidence="18">
    <location>
        <begin position="342"/>
        <end position="408"/>
    </location>
</feature>
<name>A0A833W1A3_9HYME</name>
<dbReference type="InterPro" id="IPR059000">
    <property type="entry name" value="ATPase_P-type_domA"/>
</dbReference>
<dbReference type="SFLD" id="SFLDS00003">
    <property type="entry name" value="Haloacid_Dehalogenase"/>
    <property type="match status" value="1"/>
</dbReference>
<dbReference type="Pfam" id="PF00122">
    <property type="entry name" value="E1-E2_ATPase"/>
    <property type="match status" value="1"/>
</dbReference>
<evidence type="ECO:0000256" key="5">
    <source>
        <dbReference type="ARBA" id="ARBA00022692"/>
    </source>
</evidence>
<dbReference type="SUPFAM" id="SSF55008">
    <property type="entry name" value="HMA, heavy metal-associated domain"/>
    <property type="match status" value="4"/>
</dbReference>
<evidence type="ECO:0000256" key="10">
    <source>
        <dbReference type="ARBA" id="ARBA00022840"/>
    </source>
</evidence>
<dbReference type="NCBIfam" id="TIGR01525">
    <property type="entry name" value="ATPase-IB_hvy"/>
    <property type="match status" value="1"/>
</dbReference>
<evidence type="ECO:0000256" key="2">
    <source>
        <dbReference type="ARBA" id="ARBA00006024"/>
    </source>
</evidence>
<dbReference type="GO" id="GO:0005524">
    <property type="term" value="F:ATP binding"/>
    <property type="evidence" value="ECO:0007669"/>
    <property type="project" value="UniProtKB-UniRule"/>
</dbReference>
<dbReference type="Gene3D" id="3.40.50.1000">
    <property type="entry name" value="HAD superfamily/HAD-like"/>
    <property type="match status" value="1"/>
</dbReference>
<comment type="caution">
    <text evidence="19">The sequence shown here is derived from an EMBL/GenBank/DDBJ whole genome shotgun (WGS) entry which is preliminary data.</text>
</comment>
<keyword evidence="6 17" id="KW-0479">Metal-binding</keyword>
<dbReference type="Gene3D" id="2.70.150.10">
    <property type="entry name" value="Calcium-transporting ATPase, cytoplasmic transduction domain A"/>
    <property type="match status" value="1"/>
</dbReference>
<keyword evidence="7" id="KW-0677">Repeat</keyword>
<dbReference type="InterPro" id="IPR023214">
    <property type="entry name" value="HAD_sf"/>
</dbReference>
<dbReference type="InterPro" id="IPR017969">
    <property type="entry name" value="Heavy-metal-associated_CS"/>
</dbReference>
<dbReference type="GO" id="GO:0005507">
    <property type="term" value="F:copper ion binding"/>
    <property type="evidence" value="ECO:0007669"/>
    <property type="project" value="InterPro"/>
</dbReference>
<keyword evidence="20" id="KW-1185">Reference proteome</keyword>
<evidence type="ECO:0000256" key="3">
    <source>
        <dbReference type="ARBA" id="ARBA00012517"/>
    </source>
</evidence>
<dbReference type="GO" id="GO:0005886">
    <property type="term" value="C:plasma membrane"/>
    <property type="evidence" value="ECO:0007669"/>
    <property type="project" value="TreeGrafter"/>
</dbReference>
<dbReference type="GO" id="GO:0016887">
    <property type="term" value="F:ATP hydrolysis activity"/>
    <property type="evidence" value="ECO:0007669"/>
    <property type="project" value="InterPro"/>
</dbReference>
<reference evidence="19" key="1">
    <citation type="submission" date="2019-11" db="EMBL/GenBank/DDBJ databases">
        <title>The nuclear and mitochondrial genomes of Frieseomelitta varia - a highly eusocial stingless bee (Meliponini) with a permanently sterile worker caste.</title>
        <authorList>
            <person name="Freitas F.C.P."/>
            <person name="Lourenco A.P."/>
            <person name="Nunes F.M.F."/>
            <person name="Paschoal A.R."/>
            <person name="Abreu F.C.P."/>
            <person name="Barbin F.O."/>
            <person name="Bataglia L."/>
            <person name="Cardoso-Junior C.A.M."/>
            <person name="Cervoni M.S."/>
            <person name="Silva S.R."/>
            <person name="Dalarmi F."/>
            <person name="Del Lama M.A."/>
            <person name="Depintor T.S."/>
            <person name="Ferreira K.M."/>
            <person name="Goria P.S."/>
            <person name="Jaskot M.C."/>
            <person name="Lago D.C."/>
            <person name="Luna-Lucena D."/>
            <person name="Moda L.M."/>
            <person name="Nascimento L."/>
            <person name="Pedrino M."/>
            <person name="Rabico F.O."/>
            <person name="Sanches F.C."/>
            <person name="Santos D.E."/>
            <person name="Santos C.G."/>
            <person name="Vieira J."/>
            <person name="Lopes T.F."/>
            <person name="Barchuk A.R."/>
            <person name="Hartfelder K."/>
            <person name="Simoes Z.L.P."/>
            <person name="Bitondi M.M.G."/>
            <person name="Pinheiro D.G."/>
        </authorList>
    </citation>
    <scope>NUCLEOTIDE SEQUENCE</scope>
    <source>
        <strain evidence="19">USP_RPSP 00005682</strain>
        <tissue evidence="19">Whole individual</tissue>
    </source>
</reference>
<dbReference type="InterPro" id="IPR006121">
    <property type="entry name" value="HMA_dom"/>
</dbReference>
<protein>
    <recommendedName>
        <fullName evidence="3">P-type Cu(+) transporter</fullName>
        <ecNumber evidence="3">7.2.2.8</ecNumber>
    </recommendedName>
</protein>
<keyword evidence="12" id="KW-1278">Translocase</keyword>
<keyword evidence="15" id="KW-0406">Ion transport</keyword>
<dbReference type="InterPro" id="IPR036412">
    <property type="entry name" value="HAD-like_sf"/>
</dbReference>
<dbReference type="SFLD" id="SFLDG00002">
    <property type="entry name" value="C1.7:_P-type_atpase_like"/>
    <property type="match status" value="1"/>
</dbReference>
<dbReference type="NCBIfam" id="TIGR00003">
    <property type="entry name" value="copper ion binding protein"/>
    <property type="match status" value="4"/>
</dbReference>
<keyword evidence="4" id="KW-0813">Transport</keyword>
<dbReference type="GO" id="GO:0006878">
    <property type="term" value="P:intracellular copper ion homeostasis"/>
    <property type="evidence" value="ECO:0007669"/>
    <property type="project" value="TreeGrafter"/>
</dbReference>
<feature type="transmembrane region" description="Helical" evidence="17">
    <location>
        <begin position="1244"/>
        <end position="1269"/>
    </location>
</feature>
<dbReference type="InterPro" id="IPR018303">
    <property type="entry name" value="ATPase_P-typ_P_site"/>
</dbReference>
<dbReference type="InterPro" id="IPR027256">
    <property type="entry name" value="P-typ_ATPase_IB"/>
</dbReference>
<dbReference type="PRINTS" id="PR00942">
    <property type="entry name" value="CUATPASEI"/>
</dbReference>
<evidence type="ECO:0000313" key="20">
    <source>
        <dbReference type="Proteomes" id="UP000655588"/>
    </source>
</evidence>
<dbReference type="FunFam" id="3.40.50.1000:FF:000031">
    <property type="entry name" value="Probable copper-transporting ATPase HMA5"/>
    <property type="match status" value="1"/>
</dbReference>
<dbReference type="EC" id="7.2.2.8" evidence="3"/>
<dbReference type="PRINTS" id="PR00119">
    <property type="entry name" value="CATATPASE"/>
</dbReference>
<gene>
    <name evidence="19" type="ORF">E2986_04357</name>
</gene>
<keyword evidence="5 17" id="KW-0812">Transmembrane</keyword>
<keyword evidence="14" id="KW-0186">Copper</keyword>
<dbReference type="EMBL" id="WNWW01000192">
    <property type="protein sequence ID" value="KAF3428849.1"/>
    <property type="molecule type" value="Genomic_DNA"/>
</dbReference>
<dbReference type="SUPFAM" id="SSF56784">
    <property type="entry name" value="HAD-like"/>
    <property type="match status" value="1"/>
</dbReference>
<dbReference type="PANTHER" id="PTHR43520:SF8">
    <property type="entry name" value="P-TYPE CU(+) TRANSPORTER"/>
    <property type="match status" value="1"/>
</dbReference>
<organism evidence="19 20">
    <name type="scientific">Frieseomelitta varia</name>
    <dbReference type="NCBI Taxonomy" id="561572"/>
    <lineage>
        <taxon>Eukaryota</taxon>
        <taxon>Metazoa</taxon>
        <taxon>Ecdysozoa</taxon>
        <taxon>Arthropoda</taxon>
        <taxon>Hexapoda</taxon>
        <taxon>Insecta</taxon>
        <taxon>Pterygota</taxon>
        <taxon>Neoptera</taxon>
        <taxon>Endopterygota</taxon>
        <taxon>Hymenoptera</taxon>
        <taxon>Apocrita</taxon>
        <taxon>Aculeata</taxon>
        <taxon>Apoidea</taxon>
        <taxon>Anthophila</taxon>
        <taxon>Apidae</taxon>
        <taxon>Frieseomelitta</taxon>
    </lineage>
</organism>
<evidence type="ECO:0000259" key="18">
    <source>
        <dbReference type="PROSITE" id="PS50846"/>
    </source>
</evidence>
<evidence type="ECO:0000256" key="16">
    <source>
        <dbReference type="ARBA" id="ARBA00023136"/>
    </source>
</evidence>
<keyword evidence="9" id="KW-0187">Copper transport</keyword>
<dbReference type="Gene3D" id="3.40.1110.10">
    <property type="entry name" value="Calcium-transporting ATPase, cytoplasmic domain N"/>
    <property type="match status" value="1"/>
</dbReference>
<feature type="domain" description="HMA" evidence="18">
    <location>
        <begin position="418"/>
        <end position="484"/>
    </location>
</feature>
<keyword evidence="13 17" id="KW-1133">Transmembrane helix</keyword>
<keyword evidence="8 17" id="KW-0547">Nucleotide-binding</keyword>
<accession>A0A833W1A3</accession>
<feature type="transmembrane region" description="Helical" evidence="17">
    <location>
        <begin position="1275"/>
        <end position="1295"/>
    </location>
</feature>
<dbReference type="SFLD" id="SFLDF00027">
    <property type="entry name" value="p-type_atpase"/>
    <property type="match status" value="1"/>
</dbReference>
<feature type="transmembrane region" description="Helical" evidence="17">
    <location>
        <begin position="613"/>
        <end position="636"/>
    </location>
</feature>
<evidence type="ECO:0000256" key="15">
    <source>
        <dbReference type="ARBA" id="ARBA00023065"/>
    </source>
</evidence>
<proteinExistence type="inferred from homology"/>
<dbReference type="Pfam" id="PF00702">
    <property type="entry name" value="Hydrolase"/>
    <property type="match status" value="1"/>
</dbReference>
<evidence type="ECO:0000256" key="12">
    <source>
        <dbReference type="ARBA" id="ARBA00022967"/>
    </source>
</evidence>
<feature type="transmembrane region" description="Helical" evidence="17">
    <location>
        <begin position="584"/>
        <end position="601"/>
    </location>
</feature>
<dbReference type="CDD" id="cd02094">
    <property type="entry name" value="P-type_ATPase_Cu-like"/>
    <property type="match status" value="1"/>
</dbReference>
<dbReference type="InterPro" id="IPR036163">
    <property type="entry name" value="HMA_dom_sf"/>
</dbReference>
<dbReference type="Proteomes" id="UP000655588">
    <property type="component" value="Unassembled WGS sequence"/>
</dbReference>
<comment type="subcellular location">
    <subcellularLocation>
        <location evidence="1">Golgi apparatus</location>
        <location evidence="1">trans-Golgi network membrane</location>
        <topology evidence="1">Multi-pass membrane protein</topology>
    </subcellularLocation>
    <subcellularLocation>
        <location evidence="17">Membrane</location>
    </subcellularLocation>
</comment>
<feature type="transmembrane region" description="Helical" evidence="17">
    <location>
        <begin position="553"/>
        <end position="572"/>
    </location>
</feature>
<dbReference type="GO" id="GO:0060003">
    <property type="term" value="P:copper ion export"/>
    <property type="evidence" value="ECO:0007669"/>
    <property type="project" value="TreeGrafter"/>
</dbReference>
<dbReference type="NCBIfam" id="TIGR01494">
    <property type="entry name" value="ATPase_P-type"/>
    <property type="match status" value="2"/>
</dbReference>
<dbReference type="PROSITE" id="PS50846">
    <property type="entry name" value="HMA_2"/>
    <property type="match status" value="4"/>
</dbReference>
<dbReference type="GO" id="GO:0140581">
    <property type="term" value="F:P-type monovalent copper transporter activity"/>
    <property type="evidence" value="ECO:0007669"/>
    <property type="project" value="UniProtKB-EC"/>
</dbReference>
<dbReference type="PROSITE" id="PS01047">
    <property type="entry name" value="HMA_1"/>
    <property type="match status" value="3"/>
</dbReference>
<dbReference type="PROSITE" id="PS00154">
    <property type="entry name" value="ATPASE_E1_E2"/>
    <property type="match status" value="1"/>
</dbReference>
<evidence type="ECO:0000256" key="6">
    <source>
        <dbReference type="ARBA" id="ARBA00022723"/>
    </source>
</evidence>
<evidence type="ECO:0000256" key="9">
    <source>
        <dbReference type="ARBA" id="ARBA00022796"/>
    </source>
</evidence>
<dbReference type="FunFam" id="3.30.70.100:FF:000001">
    <property type="entry name" value="ATPase copper transporting beta"/>
    <property type="match status" value="4"/>
</dbReference>
<dbReference type="FunFam" id="2.70.150.10:FF:000002">
    <property type="entry name" value="Copper-transporting ATPase 1, putative"/>
    <property type="match status" value="1"/>
</dbReference>
<evidence type="ECO:0000256" key="1">
    <source>
        <dbReference type="ARBA" id="ARBA00004166"/>
    </source>
</evidence>
<dbReference type="Gene3D" id="3.30.70.100">
    <property type="match status" value="4"/>
</dbReference>
<dbReference type="SUPFAM" id="SSF81665">
    <property type="entry name" value="Calcium ATPase, transmembrane domain M"/>
    <property type="match status" value="1"/>
</dbReference>
<feature type="transmembrane region" description="Helical" evidence="17">
    <location>
        <begin position="854"/>
        <end position="874"/>
    </location>
</feature>
<evidence type="ECO:0000256" key="17">
    <source>
        <dbReference type="RuleBase" id="RU362081"/>
    </source>
</evidence>
<dbReference type="InterPro" id="IPR008250">
    <property type="entry name" value="ATPase_P-typ_transduc_dom_A_sf"/>
</dbReference>
<keyword evidence="10 17" id="KW-0067">ATP-binding</keyword>
<keyword evidence="11" id="KW-0460">Magnesium</keyword>
<dbReference type="InterPro" id="IPR044492">
    <property type="entry name" value="P_typ_ATPase_HD_dom"/>
</dbReference>
<keyword evidence="16 17" id="KW-0472">Membrane</keyword>
<evidence type="ECO:0000256" key="13">
    <source>
        <dbReference type="ARBA" id="ARBA00022989"/>
    </source>
</evidence>
<dbReference type="InterPro" id="IPR006122">
    <property type="entry name" value="HMA_Cu_ion-bd"/>
</dbReference>